<feature type="non-terminal residue" evidence="3">
    <location>
        <position position="559"/>
    </location>
</feature>
<dbReference type="OrthoDB" id="2472181at2"/>
<dbReference type="EMBL" id="OCNE01000039">
    <property type="protein sequence ID" value="SOD67864.1"/>
    <property type="molecule type" value="Genomic_DNA"/>
</dbReference>
<dbReference type="RefSeq" id="WP_141514699.1">
    <property type="nucleotide sequence ID" value="NZ_OCNE01000039.1"/>
</dbReference>
<evidence type="ECO:0000313" key="3">
    <source>
        <dbReference type="EMBL" id="SOD67864.1"/>
    </source>
</evidence>
<dbReference type="SUPFAM" id="SSF56801">
    <property type="entry name" value="Acetyl-CoA synthetase-like"/>
    <property type="match status" value="1"/>
</dbReference>
<dbReference type="Proteomes" id="UP000219072">
    <property type="component" value="Unassembled WGS sequence"/>
</dbReference>
<keyword evidence="4" id="KW-1185">Reference proteome</keyword>
<dbReference type="Pfam" id="PF00668">
    <property type="entry name" value="Condensation"/>
    <property type="match status" value="1"/>
</dbReference>
<dbReference type="InterPro" id="IPR001242">
    <property type="entry name" value="Condensation_dom"/>
</dbReference>
<feature type="domain" description="Condensation" evidence="2">
    <location>
        <begin position="10"/>
        <end position="448"/>
    </location>
</feature>
<dbReference type="SUPFAM" id="SSF52777">
    <property type="entry name" value="CoA-dependent acyltransferases"/>
    <property type="match status" value="2"/>
</dbReference>
<protein>
    <submittedName>
        <fullName evidence="3">AMP-binding enzyme</fullName>
    </submittedName>
</protein>
<evidence type="ECO:0000259" key="2">
    <source>
        <dbReference type="Pfam" id="PF00668"/>
    </source>
</evidence>
<proteinExistence type="predicted"/>
<feature type="domain" description="AMP-dependent synthetase/ligase" evidence="1">
    <location>
        <begin position="469"/>
        <end position="559"/>
    </location>
</feature>
<name>A0A286EAK2_9ACTN</name>
<sequence length="559" mass="62165">MSTQSRGKIEDILPLSPLQEGLLFLQISGREGLDIYTGQSKFDLEGDVDPAALRAAAQKLLDRHTNLRAAFRQRKSGEWAQLVLRKVKAPWTEFDLSDLPADAREAESLRIARETRWAPFDPSRPPLLRFTLIRLGGDRFRFLLTHHHLLLDGWSMPLLVRELMALYLAGGDAALPRPRPYRDYLTWLGQRDRDAAREAWSEALATLETPTLLAPEPGPVTSPPERLSFKLDREATDRLTRWARTRDLTVNTVVQGSWALTLSHVLNRTDITFGTPVSGRPAEIPGIETMIGLFVNTLPLHTRVPLDQPITQYLRALQTQQTNLLDHQWTGLSEIQQWTGHKQLFDVAMTFENYPAGHSDVATSLNGVNLRVTGSSFNAGSHFPLVLGAFVRGAELGFRIDHRPDLLSAQFAEGVRTRFLRALDAIVERPDGLVGQMDLLTPEERRQLPTLWSGPTTNATPPVDVVALFEERVAAAPVAVALVDANEQVTYGELNARANQIARWLREQGAGPERFVAVDMPRGTEAVTALLGVLKSGAAYLPLDPDYPAERTTHILTDA</sequence>
<dbReference type="InterPro" id="IPR000873">
    <property type="entry name" value="AMP-dep_synth/lig_dom"/>
</dbReference>
<dbReference type="Gene3D" id="3.30.559.10">
    <property type="entry name" value="Chloramphenicol acetyltransferase-like domain"/>
    <property type="match status" value="1"/>
</dbReference>
<dbReference type="GO" id="GO:0044550">
    <property type="term" value="P:secondary metabolite biosynthetic process"/>
    <property type="evidence" value="ECO:0007669"/>
    <property type="project" value="TreeGrafter"/>
</dbReference>
<evidence type="ECO:0000259" key="1">
    <source>
        <dbReference type="Pfam" id="PF00501"/>
    </source>
</evidence>
<accession>A0A286EAK2</accession>
<evidence type="ECO:0000313" key="4">
    <source>
        <dbReference type="Proteomes" id="UP000219072"/>
    </source>
</evidence>
<dbReference type="PANTHER" id="PTHR45527">
    <property type="entry name" value="NONRIBOSOMAL PEPTIDE SYNTHETASE"/>
    <property type="match status" value="1"/>
</dbReference>
<organism evidence="3 4">
    <name type="scientific">Streptomyces zhaozhouensis</name>
    <dbReference type="NCBI Taxonomy" id="1300267"/>
    <lineage>
        <taxon>Bacteria</taxon>
        <taxon>Bacillati</taxon>
        <taxon>Actinomycetota</taxon>
        <taxon>Actinomycetes</taxon>
        <taxon>Kitasatosporales</taxon>
        <taxon>Streptomycetaceae</taxon>
        <taxon>Streptomyces</taxon>
    </lineage>
</organism>
<reference evidence="3 4" key="1">
    <citation type="submission" date="2017-09" db="EMBL/GenBank/DDBJ databases">
        <authorList>
            <person name="Ehlers B."/>
            <person name="Leendertz F.H."/>
        </authorList>
    </citation>
    <scope>NUCLEOTIDE SEQUENCE [LARGE SCALE GENOMIC DNA]</scope>
    <source>
        <strain evidence="3 4">CGMCC 4.7095</strain>
    </source>
</reference>
<dbReference type="PANTHER" id="PTHR45527:SF1">
    <property type="entry name" value="FATTY ACID SYNTHASE"/>
    <property type="match status" value="1"/>
</dbReference>
<dbReference type="GO" id="GO:0005829">
    <property type="term" value="C:cytosol"/>
    <property type="evidence" value="ECO:0007669"/>
    <property type="project" value="TreeGrafter"/>
</dbReference>
<dbReference type="AlphaFoldDB" id="A0A286EAK2"/>
<dbReference type="Pfam" id="PF00501">
    <property type="entry name" value="AMP-binding"/>
    <property type="match status" value="1"/>
</dbReference>
<dbReference type="Gene3D" id="3.30.559.30">
    <property type="entry name" value="Nonribosomal peptide synthetase, condensation domain"/>
    <property type="match status" value="1"/>
</dbReference>
<dbReference type="GO" id="GO:0043041">
    <property type="term" value="P:amino acid activation for nonribosomal peptide biosynthetic process"/>
    <property type="evidence" value="ECO:0007669"/>
    <property type="project" value="TreeGrafter"/>
</dbReference>
<dbReference type="GO" id="GO:0031177">
    <property type="term" value="F:phosphopantetheine binding"/>
    <property type="evidence" value="ECO:0007669"/>
    <property type="project" value="TreeGrafter"/>
</dbReference>
<dbReference type="Gene3D" id="3.40.50.980">
    <property type="match status" value="2"/>
</dbReference>
<dbReference type="GO" id="GO:0008610">
    <property type="term" value="P:lipid biosynthetic process"/>
    <property type="evidence" value="ECO:0007669"/>
    <property type="project" value="UniProtKB-ARBA"/>
</dbReference>
<dbReference type="CDD" id="cd19543">
    <property type="entry name" value="DCL_NRPS"/>
    <property type="match status" value="1"/>
</dbReference>
<gene>
    <name evidence="3" type="ORF">SAMN06297387_1391</name>
</gene>
<dbReference type="GO" id="GO:0003824">
    <property type="term" value="F:catalytic activity"/>
    <property type="evidence" value="ECO:0007669"/>
    <property type="project" value="InterPro"/>
</dbReference>
<dbReference type="InterPro" id="IPR023213">
    <property type="entry name" value="CAT-like_dom_sf"/>
</dbReference>